<dbReference type="Pfam" id="PF05137">
    <property type="entry name" value="PilN"/>
    <property type="match status" value="1"/>
</dbReference>
<protein>
    <submittedName>
        <fullName evidence="3">PilN domain-containing protein</fullName>
    </submittedName>
</protein>
<dbReference type="Proteomes" id="UP001287445">
    <property type="component" value="Unassembled WGS sequence"/>
</dbReference>
<evidence type="ECO:0000313" key="4">
    <source>
        <dbReference type="Proteomes" id="UP001287445"/>
    </source>
</evidence>
<feature type="compositionally biased region" description="Basic and acidic residues" evidence="1">
    <location>
        <begin position="355"/>
        <end position="372"/>
    </location>
</feature>
<accession>A0AAJ2V7L9</accession>
<name>A0AAJ2V7L9_DELAC</name>
<feature type="region of interest" description="Disordered" evidence="1">
    <location>
        <begin position="353"/>
        <end position="372"/>
    </location>
</feature>
<gene>
    <name evidence="3" type="ORF">SGN30_03115</name>
</gene>
<keyword evidence="2" id="KW-1133">Transmembrane helix</keyword>
<dbReference type="PANTHER" id="PTHR40278:SF1">
    <property type="entry name" value="DNA UTILIZATION PROTEIN HOFN"/>
    <property type="match status" value="1"/>
</dbReference>
<feature type="transmembrane region" description="Helical" evidence="2">
    <location>
        <begin position="197"/>
        <end position="215"/>
    </location>
</feature>
<proteinExistence type="predicted"/>
<evidence type="ECO:0000256" key="1">
    <source>
        <dbReference type="SAM" id="MobiDB-lite"/>
    </source>
</evidence>
<comment type="caution">
    <text evidence="3">The sequence shown here is derived from an EMBL/GenBank/DDBJ whole genome shotgun (WGS) entry which is preliminary data.</text>
</comment>
<dbReference type="PANTHER" id="PTHR40278">
    <property type="entry name" value="DNA UTILIZATION PROTEIN HOFN"/>
    <property type="match status" value="1"/>
</dbReference>
<keyword evidence="2" id="KW-0472">Membrane</keyword>
<dbReference type="InterPro" id="IPR052534">
    <property type="entry name" value="Extracell_DNA_Util/SecSys_Comp"/>
</dbReference>
<dbReference type="AlphaFoldDB" id="A0AAJ2V7L9"/>
<sequence>MTLMTSDAKLFGLDLRGLSSELREAWSALQRLPLLSRLLPASMVQVWGGAQAPVVARAQGSNIKWLDGSTGLLQQAQYAAVLLEDDQVLQRVLKLPQMSPSAMKGAIELDVQTMTPFASPDTLWAYAVRPAARGGGLLHVEVVLASRAQVERVLRQRVSSLPEGVYPEVWAPASERPVVLPGFGETSRSRSEAKRGGWLLLGSFGVLVLALALAVTPTAQLRLRAVDASQQFSRLTKSTSEVMAQRQALAEGGQDLGKLQERVQQQINHVQVLATLTKVLPDDTAAQRVVFRGSKLTVQGLTNNASNVVALLAKTPGFQEVRLPTAVTRVPGSGKESFTLEANIDPQVLGMLAKTGEDKPSPEGEAAAKEAQ</sequence>
<evidence type="ECO:0000256" key="2">
    <source>
        <dbReference type="SAM" id="Phobius"/>
    </source>
</evidence>
<reference evidence="3" key="1">
    <citation type="submission" date="2023-11" db="EMBL/GenBank/DDBJ databases">
        <title>Identification and selenium tolerance of Delftia acidovorans R3-25.</title>
        <authorList>
            <person name="Zhang S."/>
            <person name="Liu Y."/>
            <person name="Guo Y."/>
        </authorList>
    </citation>
    <scope>NUCLEOTIDE SEQUENCE</scope>
    <source>
        <strain evidence="3">R3-25</strain>
    </source>
</reference>
<dbReference type="EMBL" id="JAWWMZ010000001">
    <property type="protein sequence ID" value="MDX4952410.1"/>
    <property type="molecule type" value="Genomic_DNA"/>
</dbReference>
<organism evidence="3 4">
    <name type="scientific">Delftia acidovorans</name>
    <name type="common">Pseudomonas acidovorans</name>
    <name type="synonym">Comamonas acidovorans</name>
    <dbReference type="NCBI Taxonomy" id="80866"/>
    <lineage>
        <taxon>Bacteria</taxon>
        <taxon>Pseudomonadati</taxon>
        <taxon>Pseudomonadota</taxon>
        <taxon>Betaproteobacteria</taxon>
        <taxon>Burkholderiales</taxon>
        <taxon>Comamonadaceae</taxon>
        <taxon>Delftia</taxon>
    </lineage>
</organism>
<evidence type="ECO:0000313" key="3">
    <source>
        <dbReference type="EMBL" id="MDX4952410.1"/>
    </source>
</evidence>
<dbReference type="RefSeq" id="WP_319071556.1">
    <property type="nucleotide sequence ID" value="NZ_JAWWMZ010000001.1"/>
</dbReference>
<dbReference type="InterPro" id="IPR007813">
    <property type="entry name" value="PilN"/>
</dbReference>
<keyword evidence="2" id="KW-0812">Transmembrane</keyword>